<keyword evidence="3" id="KW-1185">Reference proteome</keyword>
<evidence type="ECO:0000313" key="2">
    <source>
        <dbReference type="EMBL" id="MVN90937.1"/>
    </source>
</evidence>
<name>A0A6I4I7Q8_9SPHI</name>
<dbReference type="Proteomes" id="UP000434850">
    <property type="component" value="Unassembled WGS sequence"/>
</dbReference>
<dbReference type="OrthoDB" id="9793216at2"/>
<protein>
    <submittedName>
        <fullName evidence="2">DUF664 domain-containing protein</fullName>
    </submittedName>
</protein>
<reference evidence="2 3" key="1">
    <citation type="submission" date="2019-12" db="EMBL/GenBank/DDBJ databases">
        <title>Mucilaginibacter sp. HME9299 genome sequencing and assembly.</title>
        <authorList>
            <person name="Kang H."/>
            <person name="Kim H."/>
            <person name="Joh K."/>
        </authorList>
    </citation>
    <scope>NUCLEOTIDE SEQUENCE [LARGE SCALE GENOMIC DNA]</scope>
    <source>
        <strain evidence="2 3">HME9299</strain>
    </source>
</reference>
<accession>A0A6I4I7Q8</accession>
<dbReference type="InterPro" id="IPR024775">
    <property type="entry name" value="DinB-like"/>
</dbReference>
<dbReference type="AlphaFoldDB" id="A0A6I4I7Q8"/>
<dbReference type="RefSeq" id="WP_157540700.1">
    <property type="nucleotide sequence ID" value="NZ_WQLA01000002.1"/>
</dbReference>
<dbReference type="Pfam" id="PF12867">
    <property type="entry name" value="DinB_2"/>
    <property type="match status" value="1"/>
</dbReference>
<sequence>MITQPQPSEYAPFYAGYVNAAIAGGDIIQTLIRLKYSTYKLFTSVDEQKGNYAYAPGKWTIKQLLNHMVDAERIFAFRLLCFMRGDSTALPGFDENAYVEQSDVSNRTLQSIAAEFKAVREANIYLFESVKDDQLAFTGVANGQPVSIRALLYIMAGHEMHHINIIKQR</sequence>
<dbReference type="InterPro" id="IPR034660">
    <property type="entry name" value="DinB/YfiT-like"/>
</dbReference>
<dbReference type="Gene3D" id="1.20.120.450">
    <property type="entry name" value="dinb family like domain"/>
    <property type="match status" value="1"/>
</dbReference>
<proteinExistence type="predicted"/>
<feature type="domain" description="DinB-like" evidence="1">
    <location>
        <begin position="38"/>
        <end position="166"/>
    </location>
</feature>
<gene>
    <name evidence="2" type="ORF">GO816_07360</name>
</gene>
<evidence type="ECO:0000259" key="1">
    <source>
        <dbReference type="Pfam" id="PF12867"/>
    </source>
</evidence>
<dbReference type="EMBL" id="WQLA01000002">
    <property type="protein sequence ID" value="MVN90937.1"/>
    <property type="molecule type" value="Genomic_DNA"/>
</dbReference>
<organism evidence="2 3">
    <name type="scientific">Mucilaginibacter aquatilis</name>
    <dbReference type="NCBI Taxonomy" id="1517760"/>
    <lineage>
        <taxon>Bacteria</taxon>
        <taxon>Pseudomonadati</taxon>
        <taxon>Bacteroidota</taxon>
        <taxon>Sphingobacteriia</taxon>
        <taxon>Sphingobacteriales</taxon>
        <taxon>Sphingobacteriaceae</taxon>
        <taxon>Mucilaginibacter</taxon>
    </lineage>
</organism>
<evidence type="ECO:0000313" key="3">
    <source>
        <dbReference type="Proteomes" id="UP000434850"/>
    </source>
</evidence>
<comment type="caution">
    <text evidence="2">The sequence shown here is derived from an EMBL/GenBank/DDBJ whole genome shotgun (WGS) entry which is preliminary data.</text>
</comment>
<dbReference type="SUPFAM" id="SSF109854">
    <property type="entry name" value="DinB/YfiT-like putative metalloenzymes"/>
    <property type="match status" value="1"/>
</dbReference>